<name>A0A645HXQ4_9ZZZZ</name>
<gene>
    <name evidence="2" type="ORF">SDC9_191337</name>
</gene>
<reference evidence="2" key="1">
    <citation type="submission" date="2019-08" db="EMBL/GenBank/DDBJ databases">
        <authorList>
            <person name="Kucharzyk K."/>
            <person name="Murdoch R.W."/>
            <person name="Higgins S."/>
            <person name="Loffler F."/>
        </authorList>
    </citation>
    <scope>NUCLEOTIDE SEQUENCE</scope>
</reference>
<protein>
    <recommendedName>
        <fullName evidence="3">Citrate transporter-like domain-containing protein</fullName>
    </recommendedName>
</protein>
<organism evidence="2">
    <name type="scientific">bioreactor metagenome</name>
    <dbReference type="NCBI Taxonomy" id="1076179"/>
    <lineage>
        <taxon>unclassified sequences</taxon>
        <taxon>metagenomes</taxon>
        <taxon>ecological metagenomes</taxon>
    </lineage>
</organism>
<proteinExistence type="predicted"/>
<evidence type="ECO:0000313" key="2">
    <source>
        <dbReference type="EMBL" id="MPN43777.1"/>
    </source>
</evidence>
<comment type="caution">
    <text evidence="2">The sequence shown here is derived from an EMBL/GenBank/DDBJ whole genome shotgun (WGS) entry which is preliminary data.</text>
</comment>
<feature type="transmembrane region" description="Helical" evidence="1">
    <location>
        <begin position="76"/>
        <end position="101"/>
    </location>
</feature>
<evidence type="ECO:0000256" key="1">
    <source>
        <dbReference type="SAM" id="Phobius"/>
    </source>
</evidence>
<keyword evidence="1" id="KW-1133">Transmembrane helix</keyword>
<keyword evidence="1" id="KW-0472">Membrane</keyword>
<accession>A0A645HXQ4</accession>
<dbReference type="EMBL" id="VSSQ01102384">
    <property type="protein sequence ID" value="MPN43777.1"/>
    <property type="molecule type" value="Genomic_DNA"/>
</dbReference>
<keyword evidence="1" id="KW-0812">Transmembrane</keyword>
<sequence length="104" mass="10700">MAVLATAVLAGVCGSGSGGEGLALPIIQQYFVPMGANTAALTRAVALSALTLDSLPHNGLVNSAMSVANCDHRQSYLLICVTTVIIPIICLFLLMALFGVMGYM</sequence>
<dbReference type="AlphaFoldDB" id="A0A645HXQ4"/>
<evidence type="ECO:0008006" key="3">
    <source>
        <dbReference type="Google" id="ProtNLM"/>
    </source>
</evidence>